<sequence length="44" mass="5014">MVGSGQKSNKVYSRCLLFYCRNAIMKAPDRKEGKYAGQYRPVAK</sequence>
<keyword evidence="2" id="KW-1185">Reference proteome</keyword>
<comment type="caution">
    <text evidence="1">The sequence shown here is derived from an EMBL/GenBank/DDBJ whole genome shotgun (WGS) entry which is preliminary data.</text>
</comment>
<protein>
    <submittedName>
        <fullName evidence="1">Uncharacterized protein</fullName>
    </submittedName>
</protein>
<dbReference type="EMBL" id="JYDJ01003753">
    <property type="protein sequence ID" value="KRX29027.1"/>
    <property type="molecule type" value="Genomic_DNA"/>
</dbReference>
<dbReference type="AlphaFoldDB" id="A0A0V0SRS6"/>
<evidence type="ECO:0000313" key="1">
    <source>
        <dbReference type="EMBL" id="KRX29027.1"/>
    </source>
</evidence>
<gene>
    <name evidence="1" type="ORF">T05_2597</name>
</gene>
<name>A0A0V0SRS6_9BILA</name>
<dbReference type="Proteomes" id="UP000055048">
    <property type="component" value="Unassembled WGS sequence"/>
</dbReference>
<accession>A0A0V0SRS6</accession>
<evidence type="ECO:0000313" key="2">
    <source>
        <dbReference type="Proteomes" id="UP000055048"/>
    </source>
</evidence>
<organism evidence="1 2">
    <name type="scientific">Trichinella murrelli</name>
    <dbReference type="NCBI Taxonomy" id="144512"/>
    <lineage>
        <taxon>Eukaryota</taxon>
        <taxon>Metazoa</taxon>
        <taxon>Ecdysozoa</taxon>
        <taxon>Nematoda</taxon>
        <taxon>Enoplea</taxon>
        <taxon>Dorylaimia</taxon>
        <taxon>Trichinellida</taxon>
        <taxon>Trichinellidae</taxon>
        <taxon>Trichinella</taxon>
    </lineage>
</organism>
<proteinExistence type="predicted"/>
<reference evidence="1 2" key="1">
    <citation type="submission" date="2015-01" db="EMBL/GenBank/DDBJ databases">
        <title>Evolution of Trichinella species and genotypes.</title>
        <authorList>
            <person name="Korhonen P.K."/>
            <person name="Edoardo P."/>
            <person name="Giuseppe L.R."/>
            <person name="Gasser R.B."/>
        </authorList>
    </citation>
    <scope>NUCLEOTIDE SEQUENCE [LARGE SCALE GENOMIC DNA]</scope>
    <source>
        <strain evidence="1">ISS417</strain>
    </source>
</reference>